<accession>A0A0B1T373</accession>
<dbReference type="EMBL" id="KN552873">
    <property type="protein sequence ID" value="KHJ90591.1"/>
    <property type="molecule type" value="Genomic_DNA"/>
</dbReference>
<keyword evidence="2" id="KW-1185">Reference proteome</keyword>
<sequence length="68" mass="7352">MSAVFIGGLFIKCTQGAQQKRNQNGIKVLGYHAQELHSLFPLAVHNHNTVNAVARSGIYSYQGVSSHG</sequence>
<dbReference type="Proteomes" id="UP000053660">
    <property type="component" value="Unassembled WGS sequence"/>
</dbReference>
<name>A0A0B1T373_OESDE</name>
<gene>
    <name evidence="1" type="ORF">OESDEN_09562</name>
</gene>
<reference evidence="1 2" key="1">
    <citation type="submission" date="2014-03" db="EMBL/GenBank/DDBJ databases">
        <title>Draft genome of the hookworm Oesophagostomum dentatum.</title>
        <authorList>
            <person name="Mitreva M."/>
        </authorList>
    </citation>
    <scope>NUCLEOTIDE SEQUENCE [LARGE SCALE GENOMIC DNA]</scope>
    <source>
        <strain evidence="1 2">OD-Hann</strain>
    </source>
</reference>
<dbReference type="AlphaFoldDB" id="A0A0B1T373"/>
<proteinExistence type="predicted"/>
<evidence type="ECO:0000313" key="2">
    <source>
        <dbReference type="Proteomes" id="UP000053660"/>
    </source>
</evidence>
<protein>
    <submittedName>
        <fullName evidence="1">Uncharacterized protein</fullName>
    </submittedName>
</protein>
<evidence type="ECO:0000313" key="1">
    <source>
        <dbReference type="EMBL" id="KHJ90591.1"/>
    </source>
</evidence>
<organism evidence="1 2">
    <name type="scientific">Oesophagostomum dentatum</name>
    <name type="common">Nodular worm</name>
    <dbReference type="NCBI Taxonomy" id="61180"/>
    <lineage>
        <taxon>Eukaryota</taxon>
        <taxon>Metazoa</taxon>
        <taxon>Ecdysozoa</taxon>
        <taxon>Nematoda</taxon>
        <taxon>Chromadorea</taxon>
        <taxon>Rhabditida</taxon>
        <taxon>Rhabditina</taxon>
        <taxon>Rhabditomorpha</taxon>
        <taxon>Strongyloidea</taxon>
        <taxon>Strongylidae</taxon>
        <taxon>Oesophagostomum</taxon>
    </lineage>
</organism>